<evidence type="ECO:0000256" key="1">
    <source>
        <dbReference type="SAM" id="SignalP"/>
    </source>
</evidence>
<dbReference type="KEGG" id="piv:NCTC13079_01558"/>
<accession>A0A3S5BWP8</accession>
<feature type="chain" id="PRO_5038447520" evidence="1">
    <location>
        <begin position="19"/>
        <end position="536"/>
    </location>
</feature>
<dbReference type="InterPro" id="IPR050682">
    <property type="entry name" value="ModA/WtpA"/>
</dbReference>
<reference evidence="3 4" key="1">
    <citation type="submission" date="2018-12" db="EMBL/GenBank/DDBJ databases">
        <authorList>
            <consortium name="Pathogen Informatics"/>
        </authorList>
    </citation>
    <scope>NUCLEOTIDE SEQUENCE [LARGE SCALE GENOMIC DNA]</scope>
    <source>
        <strain evidence="3 4">NCTC13079</strain>
    </source>
</reference>
<feature type="domain" description="VWFA" evidence="2">
    <location>
        <begin position="357"/>
        <end position="523"/>
    </location>
</feature>
<name>A0A3S5BWP8_9FIRM</name>
<evidence type="ECO:0000259" key="2">
    <source>
        <dbReference type="PROSITE" id="PS50234"/>
    </source>
</evidence>
<keyword evidence="1" id="KW-0732">Signal</keyword>
<dbReference type="GO" id="GO:0015689">
    <property type="term" value="P:molybdate ion transport"/>
    <property type="evidence" value="ECO:0007669"/>
    <property type="project" value="TreeGrafter"/>
</dbReference>
<evidence type="ECO:0000313" key="3">
    <source>
        <dbReference type="EMBL" id="VEJ36353.1"/>
    </source>
</evidence>
<dbReference type="PROSITE" id="PS51257">
    <property type="entry name" value="PROKAR_LIPOPROTEIN"/>
    <property type="match status" value="1"/>
</dbReference>
<dbReference type="InterPro" id="IPR036465">
    <property type="entry name" value="vWFA_dom_sf"/>
</dbReference>
<dbReference type="AlphaFoldDB" id="A0A3S5BWP8"/>
<sequence length="536" mass="58085">MKKWLGLMILCLSMVLVACGSDAGEESAPDSGAFVSSGSGEVIRIVAGSEMKELEPVLEAYAKDSGQKIEMDYAGSLEISQMLESNEVSYDAVWPASSIWLDLGDTHRLLKHAETTSITPVIFGIRQTLAEELGFVGRDDVSLDEIMAAIESGKLSFCMTSATQSNSGASAYLGFLTALSGNPEGGLTSENLADAALREKIVRLLSGVDRSSGSSNWLVDLFLKGDYDAMVNYETLIIQANKKLEAEGKEPLYAVYPKDGISISDSPLAYVDAGDDKKEEAFLKLQAYLLSEEGQSAIEKTGKRSAYGNVSEANRGVFRTEWGIRADKLLSPIRLPKAEVIRQALDLYQTSFKKPAFTVYVLDYSGSMYGERMDAMVSALEQVLLPDNARAHMLMGTERDHTVLLPFHSEVHAPAEADGADTSELYAVAKRTEIGGGTAMYEAVDAALDLLAAREDLSNYVVSVVVLTDGQANGSMQPKEFAKRYQARGMDVPIFSIQFGGADPGELEYLADLSNARVFDGRDDLIRAFKTAKGYN</sequence>
<dbReference type="PANTHER" id="PTHR30632:SF0">
    <property type="entry name" value="SULFATE-BINDING PROTEIN"/>
    <property type="match status" value="1"/>
</dbReference>
<dbReference type="PANTHER" id="PTHR30632">
    <property type="entry name" value="MOLYBDATE-BINDING PERIPLASMIC PROTEIN"/>
    <property type="match status" value="1"/>
</dbReference>
<keyword evidence="4" id="KW-1185">Reference proteome</keyword>
<dbReference type="Pfam" id="PF00092">
    <property type="entry name" value="VWA"/>
    <property type="match status" value="1"/>
</dbReference>
<protein>
    <submittedName>
        <fullName evidence="3">Mg-chelatase subunit ChlD</fullName>
    </submittedName>
</protein>
<gene>
    <name evidence="3" type="ORF">NCTC13079_01558</name>
</gene>
<dbReference type="PROSITE" id="PS50234">
    <property type="entry name" value="VWFA"/>
    <property type="match status" value="1"/>
</dbReference>
<organism evidence="3 4">
    <name type="scientific">Aedoeadaptatus ivorii</name>
    <dbReference type="NCBI Taxonomy" id="54006"/>
    <lineage>
        <taxon>Bacteria</taxon>
        <taxon>Bacillati</taxon>
        <taxon>Bacillota</taxon>
        <taxon>Tissierellia</taxon>
        <taxon>Tissierellales</taxon>
        <taxon>Peptoniphilaceae</taxon>
        <taxon>Aedoeadaptatus</taxon>
    </lineage>
</organism>
<dbReference type="RefSeq" id="WP_232006474.1">
    <property type="nucleotide sequence ID" value="NZ_LR134523.1"/>
</dbReference>
<dbReference type="InterPro" id="IPR002035">
    <property type="entry name" value="VWF_A"/>
</dbReference>
<dbReference type="Gene3D" id="3.40.190.10">
    <property type="entry name" value="Periplasmic binding protein-like II"/>
    <property type="match status" value="1"/>
</dbReference>
<dbReference type="GO" id="GO:0030973">
    <property type="term" value="F:molybdate ion binding"/>
    <property type="evidence" value="ECO:0007669"/>
    <property type="project" value="TreeGrafter"/>
</dbReference>
<feature type="signal peptide" evidence="1">
    <location>
        <begin position="1"/>
        <end position="18"/>
    </location>
</feature>
<dbReference type="SUPFAM" id="SSF53850">
    <property type="entry name" value="Periplasmic binding protein-like II"/>
    <property type="match status" value="1"/>
</dbReference>
<dbReference type="Gene3D" id="3.40.50.410">
    <property type="entry name" value="von Willebrand factor, type A domain"/>
    <property type="match status" value="1"/>
</dbReference>
<dbReference type="SUPFAM" id="SSF53300">
    <property type="entry name" value="vWA-like"/>
    <property type="match status" value="1"/>
</dbReference>
<dbReference type="Pfam" id="PF13531">
    <property type="entry name" value="SBP_bac_11"/>
    <property type="match status" value="1"/>
</dbReference>
<dbReference type="SMART" id="SM00327">
    <property type="entry name" value="VWA"/>
    <property type="match status" value="1"/>
</dbReference>
<dbReference type="Proteomes" id="UP000269544">
    <property type="component" value="Chromosome"/>
</dbReference>
<evidence type="ECO:0000313" key="4">
    <source>
        <dbReference type="Proteomes" id="UP000269544"/>
    </source>
</evidence>
<dbReference type="EMBL" id="LR134523">
    <property type="protein sequence ID" value="VEJ36353.1"/>
    <property type="molecule type" value="Genomic_DNA"/>
</dbReference>
<dbReference type="CDD" id="cd00198">
    <property type="entry name" value="vWFA"/>
    <property type="match status" value="1"/>
</dbReference>
<proteinExistence type="predicted"/>